<evidence type="ECO:0000313" key="2">
    <source>
        <dbReference type="Proteomes" id="UP000255165"/>
    </source>
</evidence>
<dbReference type="EMBL" id="QKWJ01000102">
    <property type="protein sequence ID" value="RDK05327.1"/>
    <property type="molecule type" value="Genomic_DNA"/>
</dbReference>
<proteinExistence type="predicted"/>
<dbReference type="AlphaFoldDB" id="A0A370NI95"/>
<name>A0A370NI95_9BURK</name>
<keyword evidence="2" id="KW-1185">Reference proteome</keyword>
<reference evidence="2" key="1">
    <citation type="submission" date="2018-06" db="EMBL/GenBank/DDBJ databases">
        <authorList>
            <person name="Feng T."/>
            <person name="Jeon C.O."/>
        </authorList>
    </citation>
    <scope>NUCLEOTIDE SEQUENCE [LARGE SCALE GENOMIC DNA]</scope>
    <source>
        <strain evidence="2">S23</strain>
    </source>
</reference>
<accession>A0A370NI95</accession>
<organism evidence="1 2">
    <name type="scientific">Cupriavidus lacunae</name>
    <dbReference type="NCBI Taxonomy" id="2666307"/>
    <lineage>
        <taxon>Bacteria</taxon>
        <taxon>Pseudomonadati</taxon>
        <taxon>Pseudomonadota</taxon>
        <taxon>Betaproteobacteria</taxon>
        <taxon>Burkholderiales</taxon>
        <taxon>Burkholderiaceae</taxon>
        <taxon>Cupriavidus</taxon>
    </lineage>
</organism>
<gene>
    <name evidence="1" type="ORF">DN412_37550</name>
</gene>
<dbReference type="Proteomes" id="UP000255165">
    <property type="component" value="Unassembled WGS sequence"/>
</dbReference>
<evidence type="ECO:0000313" key="1">
    <source>
        <dbReference type="EMBL" id="RDK05327.1"/>
    </source>
</evidence>
<comment type="caution">
    <text evidence="1">The sequence shown here is derived from an EMBL/GenBank/DDBJ whole genome shotgun (WGS) entry which is preliminary data.</text>
</comment>
<sequence length="68" mass="7517">MLLSPPRFPIFTLDEAKLTPALAVRLLSVEPFSGDTCHVLRWDGIGPLTEAPLKLLKQAKKTCQQVTD</sequence>
<protein>
    <submittedName>
        <fullName evidence="1">Uncharacterized protein</fullName>
    </submittedName>
</protein>